<dbReference type="AlphaFoldDB" id="A0A091CLZ9"/>
<reference evidence="1 2" key="1">
    <citation type="submission" date="2013-11" db="EMBL/GenBank/DDBJ databases">
        <title>The Damaraland mole rat (Fukomys damarensis) genome and evolution of African mole rats.</title>
        <authorList>
            <person name="Gladyshev V.N."/>
            <person name="Fang X."/>
        </authorList>
    </citation>
    <scope>NUCLEOTIDE SEQUENCE [LARGE SCALE GENOMIC DNA]</scope>
    <source>
        <tissue evidence="1">Liver</tissue>
    </source>
</reference>
<proteinExistence type="predicted"/>
<sequence>MKNHILYLMCQANETGQTNLVQSGMGAIGLGRVHLADCKRISCHQCHAADGQFASDFQSGAKPFRSFGSPSTIRQQAAFDVLQMAVAAILPLHPERPVSYSQAAFTLA</sequence>
<keyword evidence="2" id="KW-1185">Reference proteome</keyword>
<organism evidence="1 2">
    <name type="scientific">Fukomys damarensis</name>
    <name type="common">Damaraland mole rat</name>
    <name type="synonym">Cryptomys damarensis</name>
    <dbReference type="NCBI Taxonomy" id="885580"/>
    <lineage>
        <taxon>Eukaryota</taxon>
        <taxon>Metazoa</taxon>
        <taxon>Chordata</taxon>
        <taxon>Craniata</taxon>
        <taxon>Vertebrata</taxon>
        <taxon>Euteleostomi</taxon>
        <taxon>Mammalia</taxon>
        <taxon>Eutheria</taxon>
        <taxon>Euarchontoglires</taxon>
        <taxon>Glires</taxon>
        <taxon>Rodentia</taxon>
        <taxon>Hystricomorpha</taxon>
        <taxon>Bathyergidae</taxon>
        <taxon>Fukomys</taxon>
    </lineage>
</organism>
<dbReference type="Proteomes" id="UP000028990">
    <property type="component" value="Unassembled WGS sequence"/>
</dbReference>
<dbReference type="EMBL" id="KN124889">
    <property type="protein sequence ID" value="KFO19819.1"/>
    <property type="molecule type" value="Genomic_DNA"/>
</dbReference>
<gene>
    <name evidence="1" type="ORF">H920_18813</name>
</gene>
<accession>A0A091CLZ9</accession>
<name>A0A091CLZ9_FUKDA</name>
<evidence type="ECO:0000313" key="1">
    <source>
        <dbReference type="EMBL" id="KFO19819.1"/>
    </source>
</evidence>
<protein>
    <submittedName>
        <fullName evidence="1">Uncharacterized protein</fullName>
    </submittedName>
</protein>
<evidence type="ECO:0000313" key="2">
    <source>
        <dbReference type="Proteomes" id="UP000028990"/>
    </source>
</evidence>